<keyword evidence="4" id="KW-1185">Reference proteome</keyword>
<dbReference type="AlphaFoldDB" id="A0A8X6TJX8"/>
<organism evidence="1 4">
    <name type="scientific">Nephila pilipes</name>
    <name type="common">Giant wood spider</name>
    <name type="synonym">Nephila maculata</name>
    <dbReference type="NCBI Taxonomy" id="299642"/>
    <lineage>
        <taxon>Eukaryota</taxon>
        <taxon>Metazoa</taxon>
        <taxon>Ecdysozoa</taxon>
        <taxon>Arthropoda</taxon>
        <taxon>Chelicerata</taxon>
        <taxon>Arachnida</taxon>
        <taxon>Araneae</taxon>
        <taxon>Araneomorphae</taxon>
        <taxon>Entelegynae</taxon>
        <taxon>Araneoidea</taxon>
        <taxon>Nephilidae</taxon>
        <taxon>Nephila</taxon>
    </lineage>
</organism>
<dbReference type="Proteomes" id="UP000887013">
    <property type="component" value="Unassembled WGS sequence"/>
</dbReference>
<sequence length="79" mass="9143">MVAFRGHRAIIASILYSVIEKRRRCPTLPNVAKWNRPSHVIVHHHHGCRSSQVWRPGCAMVDFHSAIHHPELLTVQYKT</sequence>
<dbReference type="EMBL" id="BMAW01068221">
    <property type="protein sequence ID" value="GFT63356.1"/>
    <property type="molecule type" value="Genomic_DNA"/>
</dbReference>
<gene>
    <name evidence="3" type="ORF">NPIL_274291</name>
    <name evidence="2" type="ORF">NPIL_684271</name>
    <name evidence="1" type="ORF">NPIL_93681</name>
</gene>
<dbReference type="EMBL" id="BMAW01107705">
    <property type="protein sequence ID" value="GFT30523.1"/>
    <property type="molecule type" value="Genomic_DNA"/>
</dbReference>
<protein>
    <submittedName>
        <fullName evidence="1">Uncharacterized protein</fullName>
    </submittedName>
</protein>
<evidence type="ECO:0000313" key="4">
    <source>
        <dbReference type="Proteomes" id="UP000887013"/>
    </source>
</evidence>
<evidence type="ECO:0000313" key="1">
    <source>
        <dbReference type="EMBL" id="GFT17780.1"/>
    </source>
</evidence>
<name>A0A8X6TJX8_NEPPI</name>
<evidence type="ECO:0000313" key="2">
    <source>
        <dbReference type="EMBL" id="GFT30523.1"/>
    </source>
</evidence>
<evidence type="ECO:0000313" key="3">
    <source>
        <dbReference type="EMBL" id="GFT63356.1"/>
    </source>
</evidence>
<dbReference type="EMBL" id="BMAW01058742">
    <property type="protein sequence ID" value="GFT17780.1"/>
    <property type="molecule type" value="Genomic_DNA"/>
</dbReference>
<proteinExistence type="predicted"/>
<reference evidence="1" key="1">
    <citation type="submission" date="2020-08" db="EMBL/GenBank/DDBJ databases">
        <title>Multicomponent nature underlies the extraordinary mechanical properties of spider dragline silk.</title>
        <authorList>
            <person name="Kono N."/>
            <person name="Nakamura H."/>
            <person name="Mori M."/>
            <person name="Yoshida Y."/>
            <person name="Ohtoshi R."/>
            <person name="Malay A.D."/>
            <person name="Moran D.A.P."/>
            <person name="Tomita M."/>
            <person name="Numata K."/>
            <person name="Arakawa K."/>
        </authorList>
    </citation>
    <scope>NUCLEOTIDE SEQUENCE</scope>
</reference>
<comment type="caution">
    <text evidence="1">The sequence shown here is derived from an EMBL/GenBank/DDBJ whole genome shotgun (WGS) entry which is preliminary data.</text>
</comment>
<accession>A0A8X6TJX8</accession>